<keyword evidence="1" id="KW-0812">Transmembrane</keyword>
<feature type="transmembrane region" description="Helical" evidence="1">
    <location>
        <begin position="214"/>
        <end position="232"/>
    </location>
</feature>
<evidence type="ECO:0000256" key="1">
    <source>
        <dbReference type="SAM" id="Phobius"/>
    </source>
</evidence>
<reference evidence="2" key="1">
    <citation type="submission" date="2018-05" db="EMBL/GenBank/DDBJ databases">
        <authorList>
            <person name="Lanie J.A."/>
            <person name="Ng W.-L."/>
            <person name="Kazmierczak K.M."/>
            <person name="Andrzejewski T.M."/>
            <person name="Davidsen T.M."/>
            <person name="Wayne K.J."/>
            <person name="Tettelin H."/>
            <person name="Glass J.I."/>
            <person name="Rusch D."/>
            <person name="Podicherti R."/>
            <person name="Tsui H.-C.T."/>
            <person name="Winkler M.E."/>
        </authorList>
    </citation>
    <scope>NUCLEOTIDE SEQUENCE</scope>
</reference>
<evidence type="ECO:0008006" key="3">
    <source>
        <dbReference type="Google" id="ProtNLM"/>
    </source>
</evidence>
<sequence length="278" mass="30731">MAMGAADAVPGISGGTIALLLGIYEELINTIGSINISLLKDLKSNGFIYFWRKLNGNFLLSLIIGIGISLITFIQIAAYLFDKYPILIWSFFLGLVLATIYVIYKLIKSWNYVNLMFVVVSVFSSFYLSEISIIVNTDIDLIYILICGIIAASAMIIPGISGALILVILGLYSTMINAVNNLEFDKIITFTSGAIVGLLSFSKIIKWMFSKNSSLTYSILLGFVIGSLSKVWPWKSELGQNILPSSYIGENYLFYSIILISIGFLLIFSVEKIQKLNN</sequence>
<organism evidence="2">
    <name type="scientific">marine metagenome</name>
    <dbReference type="NCBI Taxonomy" id="408172"/>
    <lineage>
        <taxon>unclassified sequences</taxon>
        <taxon>metagenomes</taxon>
        <taxon>ecological metagenomes</taxon>
    </lineage>
</organism>
<keyword evidence="1" id="KW-1133">Transmembrane helix</keyword>
<dbReference type="PANTHER" id="PTHR37308:SF1">
    <property type="entry name" value="POLYPRENYL-PHOSPHATE TRANSPORTER"/>
    <property type="match status" value="1"/>
</dbReference>
<evidence type="ECO:0000313" key="2">
    <source>
        <dbReference type="EMBL" id="SVA03367.1"/>
    </source>
</evidence>
<feature type="transmembrane region" description="Helical" evidence="1">
    <location>
        <begin position="252"/>
        <end position="270"/>
    </location>
</feature>
<name>A0A381SM01_9ZZZZ</name>
<dbReference type="PANTHER" id="PTHR37308">
    <property type="entry name" value="INTEGRAL MEMBRANE PROTEIN"/>
    <property type="match status" value="1"/>
</dbReference>
<dbReference type="AlphaFoldDB" id="A0A381SM01"/>
<proteinExistence type="predicted"/>
<dbReference type="Pfam" id="PF04018">
    <property type="entry name" value="VCA0040-like"/>
    <property type="match status" value="1"/>
</dbReference>
<feature type="transmembrane region" description="Helical" evidence="1">
    <location>
        <begin position="86"/>
        <end position="104"/>
    </location>
</feature>
<keyword evidence="1" id="KW-0472">Membrane</keyword>
<protein>
    <recommendedName>
        <fullName evidence="3">DUF368 domain-containing protein</fullName>
    </recommendedName>
</protein>
<dbReference type="EMBL" id="UINC01003102">
    <property type="protein sequence ID" value="SVA03367.1"/>
    <property type="molecule type" value="Genomic_DNA"/>
</dbReference>
<feature type="transmembrane region" description="Helical" evidence="1">
    <location>
        <begin position="141"/>
        <end position="172"/>
    </location>
</feature>
<feature type="transmembrane region" description="Helical" evidence="1">
    <location>
        <begin position="58"/>
        <end position="81"/>
    </location>
</feature>
<dbReference type="InterPro" id="IPR007163">
    <property type="entry name" value="VCA0040-like"/>
</dbReference>
<gene>
    <name evidence="2" type="ORF">METZ01_LOCUS56221</name>
</gene>
<accession>A0A381SM01</accession>
<feature type="transmembrane region" description="Helical" evidence="1">
    <location>
        <begin position="110"/>
        <end position="129"/>
    </location>
</feature>